<evidence type="ECO:0000256" key="3">
    <source>
        <dbReference type="ARBA" id="ARBA00005263"/>
    </source>
</evidence>
<evidence type="ECO:0000256" key="1">
    <source>
        <dbReference type="ARBA" id="ARBA00003913"/>
    </source>
</evidence>
<evidence type="ECO:0000256" key="8">
    <source>
        <dbReference type="SAM" id="MobiDB-lite"/>
    </source>
</evidence>
<dbReference type="PANTHER" id="PTHR10639:SF7">
    <property type="entry name" value="CLATHRIN LIGHT CHAIN"/>
    <property type="match status" value="1"/>
</dbReference>
<feature type="compositionally biased region" description="Polar residues" evidence="8">
    <location>
        <begin position="311"/>
        <end position="327"/>
    </location>
</feature>
<keyword evidence="6 7" id="KW-0968">Cytoplasmic vesicle</keyword>
<proteinExistence type="inferred from homology"/>
<dbReference type="PANTHER" id="PTHR10639">
    <property type="entry name" value="CLATHRIN LIGHT CHAIN"/>
    <property type="match status" value="1"/>
</dbReference>
<dbReference type="EMBL" id="MVGT01001184">
    <property type="protein sequence ID" value="OVA13220.1"/>
    <property type="molecule type" value="Genomic_DNA"/>
</dbReference>
<evidence type="ECO:0000256" key="4">
    <source>
        <dbReference type="ARBA" id="ARBA00023136"/>
    </source>
</evidence>
<gene>
    <name evidence="9" type="ORF">BVC80_757g42</name>
</gene>
<dbReference type="OMA" id="LREWRHQ"/>
<feature type="compositionally biased region" description="Basic and acidic residues" evidence="8">
    <location>
        <begin position="238"/>
        <end position="253"/>
    </location>
</feature>
<sequence length="337" mass="37759">MASFDTFSSNDGDDVSYIGYDARLPSERYESYSNFAGNEEEEETKVDPIDSSSDHPPPPSDYHDGFPNDEDLNVHHTSHTVESFPPSPEIYGLTSSVADEHNPESLFSSMPESNGHGAAYDNGTDIDGVFTSSDGPLLPPPTDMEPEEGVVLREWRRQNAIDLEEKEKREKELRIQIIDEADVYKRAFYEKRELNCQTNKVNNREREKLYLANQENFNKNADKQYWKSISELIPHEVPSMEKKKGRKDSERKPSVVVIQGPKPGKPTDLSRMRQLLLKLKHETPPHLILTPPEPTNDKKDGVPAAAGETPNGASDASKQEVSPTVEDQQGPELVTAA</sequence>
<evidence type="ECO:0000256" key="2">
    <source>
        <dbReference type="ARBA" id="ARBA00004180"/>
    </source>
</evidence>
<keyword evidence="4 7" id="KW-0472">Membrane</keyword>
<evidence type="ECO:0000313" key="9">
    <source>
        <dbReference type="EMBL" id="OVA13220.1"/>
    </source>
</evidence>
<comment type="subcellular location">
    <subcellularLocation>
        <location evidence="2 7">Cytoplasmic vesicle membrane</location>
        <topology evidence="2 7">Peripheral membrane protein</topology>
        <orientation evidence="2 7">Cytoplasmic side</orientation>
    </subcellularLocation>
    <subcellularLocation>
        <location evidence="7">Membrane</location>
        <location evidence="7">Coated pit</location>
        <topology evidence="7">Peripheral membrane protein</topology>
        <orientation evidence="7">Cytoplasmic side</orientation>
    </subcellularLocation>
    <text evidence="7">Cytoplasmic face of coated pits and vesicles.</text>
</comment>
<comment type="similarity">
    <text evidence="3 7">Belongs to the clathrin light chain family.</text>
</comment>
<dbReference type="GO" id="GO:0030132">
    <property type="term" value="C:clathrin coat of coated pit"/>
    <property type="evidence" value="ECO:0007669"/>
    <property type="project" value="InterPro"/>
</dbReference>
<dbReference type="FunCoup" id="A0A200QRZ5">
    <property type="interactions" value="3059"/>
</dbReference>
<dbReference type="Proteomes" id="UP000195402">
    <property type="component" value="Unassembled WGS sequence"/>
</dbReference>
<evidence type="ECO:0000256" key="7">
    <source>
        <dbReference type="RuleBase" id="RU363137"/>
    </source>
</evidence>
<keyword evidence="5 7" id="KW-0168">Coated pit</keyword>
<dbReference type="GO" id="GO:0005198">
    <property type="term" value="F:structural molecule activity"/>
    <property type="evidence" value="ECO:0007669"/>
    <property type="project" value="InterPro"/>
</dbReference>
<accession>A0A200QRZ5</accession>
<evidence type="ECO:0000313" key="10">
    <source>
        <dbReference type="Proteomes" id="UP000195402"/>
    </source>
</evidence>
<organism evidence="9 10">
    <name type="scientific">Macleaya cordata</name>
    <name type="common">Five-seeded plume-poppy</name>
    <name type="synonym">Bocconia cordata</name>
    <dbReference type="NCBI Taxonomy" id="56857"/>
    <lineage>
        <taxon>Eukaryota</taxon>
        <taxon>Viridiplantae</taxon>
        <taxon>Streptophyta</taxon>
        <taxon>Embryophyta</taxon>
        <taxon>Tracheophyta</taxon>
        <taxon>Spermatophyta</taxon>
        <taxon>Magnoliopsida</taxon>
        <taxon>Ranunculales</taxon>
        <taxon>Papaveraceae</taxon>
        <taxon>Papaveroideae</taxon>
        <taxon>Macleaya</taxon>
    </lineage>
</organism>
<dbReference type="STRING" id="56857.A0A200QRZ5"/>
<comment type="function">
    <text evidence="1 7">Clathrin is the major protein of the polyhedral coat of coated pits and vesicles.</text>
</comment>
<dbReference type="GO" id="GO:0072583">
    <property type="term" value="P:clathrin-dependent endocytosis"/>
    <property type="evidence" value="ECO:0007669"/>
    <property type="project" value="TreeGrafter"/>
</dbReference>
<keyword evidence="10" id="KW-1185">Reference proteome</keyword>
<comment type="caution">
    <text evidence="9">The sequence shown here is derived from an EMBL/GenBank/DDBJ whole genome shotgun (WGS) entry which is preliminary data.</text>
</comment>
<dbReference type="AlphaFoldDB" id="A0A200QRZ5"/>
<protein>
    <recommendedName>
        <fullName evidence="7">Clathrin light chain</fullName>
    </recommendedName>
</protein>
<dbReference type="InParanoid" id="A0A200QRZ5"/>
<dbReference type="GO" id="GO:0030130">
    <property type="term" value="C:clathrin coat of trans-Golgi network vesicle"/>
    <property type="evidence" value="ECO:0007669"/>
    <property type="project" value="InterPro"/>
</dbReference>
<evidence type="ECO:0000256" key="6">
    <source>
        <dbReference type="ARBA" id="ARBA00023329"/>
    </source>
</evidence>
<name>A0A200QRZ5_MACCD</name>
<reference evidence="9 10" key="1">
    <citation type="journal article" date="2017" name="Mol. Plant">
        <title>The Genome of Medicinal Plant Macleaya cordata Provides New Insights into Benzylisoquinoline Alkaloids Metabolism.</title>
        <authorList>
            <person name="Liu X."/>
            <person name="Liu Y."/>
            <person name="Huang P."/>
            <person name="Ma Y."/>
            <person name="Qing Z."/>
            <person name="Tang Q."/>
            <person name="Cao H."/>
            <person name="Cheng P."/>
            <person name="Zheng Y."/>
            <person name="Yuan Z."/>
            <person name="Zhou Y."/>
            <person name="Liu J."/>
            <person name="Tang Z."/>
            <person name="Zhuo Y."/>
            <person name="Zhang Y."/>
            <person name="Yu L."/>
            <person name="Huang J."/>
            <person name="Yang P."/>
            <person name="Peng Q."/>
            <person name="Zhang J."/>
            <person name="Jiang W."/>
            <person name="Zhang Z."/>
            <person name="Lin K."/>
            <person name="Ro D.K."/>
            <person name="Chen X."/>
            <person name="Xiong X."/>
            <person name="Shang Y."/>
            <person name="Huang S."/>
            <person name="Zeng J."/>
        </authorList>
    </citation>
    <scope>NUCLEOTIDE SEQUENCE [LARGE SCALE GENOMIC DNA]</scope>
    <source>
        <strain evidence="10">cv. BLH2017</strain>
        <tissue evidence="9">Root</tissue>
    </source>
</reference>
<evidence type="ECO:0000256" key="5">
    <source>
        <dbReference type="ARBA" id="ARBA00023176"/>
    </source>
</evidence>
<dbReference type="InterPro" id="IPR000996">
    <property type="entry name" value="Clathrin_L-chain"/>
</dbReference>
<dbReference type="GO" id="GO:0006886">
    <property type="term" value="P:intracellular protein transport"/>
    <property type="evidence" value="ECO:0007669"/>
    <property type="project" value="InterPro"/>
</dbReference>
<dbReference type="GO" id="GO:0032050">
    <property type="term" value="F:clathrin heavy chain binding"/>
    <property type="evidence" value="ECO:0007669"/>
    <property type="project" value="TreeGrafter"/>
</dbReference>
<dbReference type="OrthoDB" id="782264at2759"/>
<dbReference type="Pfam" id="PF01086">
    <property type="entry name" value="Clathrin_lg_ch"/>
    <property type="match status" value="1"/>
</dbReference>
<feature type="region of interest" description="Disordered" evidence="8">
    <location>
        <begin position="236"/>
        <end position="337"/>
    </location>
</feature>
<feature type="region of interest" description="Disordered" evidence="8">
    <location>
        <begin position="31"/>
        <end position="148"/>
    </location>
</feature>